<dbReference type="Proteomes" id="UP001162972">
    <property type="component" value="Chromosome 11"/>
</dbReference>
<gene>
    <name evidence="1" type="ORF">OIU84_002880</name>
</gene>
<dbReference type="EMBL" id="JAPFFJ010000011">
    <property type="protein sequence ID" value="KAJ6417074.1"/>
    <property type="molecule type" value="Genomic_DNA"/>
</dbReference>
<name>A0AAD6P579_9ROSI</name>
<keyword evidence="2" id="KW-1185">Reference proteome</keyword>
<accession>A0AAD6P579</accession>
<dbReference type="AlphaFoldDB" id="A0AAD6P579"/>
<protein>
    <submittedName>
        <fullName evidence="1">Uncharacterized protein</fullName>
    </submittedName>
</protein>
<reference evidence="1 2" key="1">
    <citation type="journal article" date="2023" name="Int. J. Mol. Sci.">
        <title>De Novo Assembly and Annotation of 11 Diverse Shrub Willow (Salix) Genomes Reveals Novel Gene Organization in Sex-Linked Regions.</title>
        <authorList>
            <person name="Hyden B."/>
            <person name="Feng K."/>
            <person name="Yates T.B."/>
            <person name="Jawdy S."/>
            <person name="Cereghino C."/>
            <person name="Smart L.B."/>
            <person name="Muchero W."/>
        </authorList>
    </citation>
    <scope>NUCLEOTIDE SEQUENCE [LARGE SCALE GENOMIC DNA]</scope>
    <source>
        <tissue evidence="1">Shoot tip</tissue>
    </source>
</reference>
<sequence length="128" mass="13620">MEVQWLIRSRLLVMLRGWIVQPMVLFSQLTHMFAEVDVAAGGWEQVKKKHSSNKHSRKKLSVVAADASAGPALLAEKSKSIADLNGLNSELDVGLAAGIAGASAGNSVGLKSASVLLPAPFPSRRDYP</sequence>
<evidence type="ECO:0000313" key="1">
    <source>
        <dbReference type="EMBL" id="KAJ6417074.1"/>
    </source>
</evidence>
<comment type="caution">
    <text evidence="1">The sequence shown here is derived from an EMBL/GenBank/DDBJ whole genome shotgun (WGS) entry which is preliminary data.</text>
</comment>
<evidence type="ECO:0000313" key="2">
    <source>
        <dbReference type="Proteomes" id="UP001162972"/>
    </source>
</evidence>
<organism evidence="1 2">
    <name type="scientific">Salix udensis</name>
    <dbReference type="NCBI Taxonomy" id="889485"/>
    <lineage>
        <taxon>Eukaryota</taxon>
        <taxon>Viridiplantae</taxon>
        <taxon>Streptophyta</taxon>
        <taxon>Embryophyta</taxon>
        <taxon>Tracheophyta</taxon>
        <taxon>Spermatophyta</taxon>
        <taxon>Magnoliopsida</taxon>
        <taxon>eudicotyledons</taxon>
        <taxon>Gunneridae</taxon>
        <taxon>Pentapetalae</taxon>
        <taxon>rosids</taxon>
        <taxon>fabids</taxon>
        <taxon>Malpighiales</taxon>
        <taxon>Salicaceae</taxon>
        <taxon>Saliceae</taxon>
        <taxon>Salix</taxon>
    </lineage>
</organism>
<proteinExistence type="predicted"/>